<reference evidence="1" key="1">
    <citation type="submission" date="2021-06" db="EMBL/GenBank/DDBJ databases">
        <authorList>
            <person name="Kallberg Y."/>
            <person name="Tangrot J."/>
            <person name="Rosling A."/>
        </authorList>
    </citation>
    <scope>NUCLEOTIDE SEQUENCE</scope>
    <source>
        <strain evidence="1">AU212A</strain>
    </source>
</reference>
<dbReference type="Proteomes" id="UP000789860">
    <property type="component" value="Unassembled WGS sequence"/>
</dbReference>
<gene>
    <name evidence="1" type="ORF">SCALOS_LOCUS8032</name>
</gene>
<sequence length="109" mass="12216">FLFTFLNLIIKLPTRQNLSETILNNAATYIQNKIIKKATEEEIIVTLSIDGWTNIKAQNLLGVVMITSVDHSRTEDIMKQIEEVYNDVRSNNIKIACIVTDSAAAYATA</sequence>
<feature type="non-terminal residue" evidence="1">
    <location>
        <position position="1"/>
    </location>
</feature>
<keyword evidence="2" id="KW-1185">Reference proteome</keyword>
<protein>
    <submittedName>
        <fullName evidence="1">6495_t:CDS:1</fullName>
    </submittedName>
</protein>
<dbReference type="EMBL" id="CAJVPM010020047">
    <property type="protein sequence ID" value="CAG8632908.1"/>
    <property type="molecule type" value="Genomic_DNA"/>
</dbReference>
<proteinExistence type="predicted"/>
<evidence type="ECO:0000313" key="2">
    <source>
        <dbReference type="Proteomes" id="UP000789860"/>
    </source>
</evidence>
<organism evidence="1 2">
    <name type="scientific">Scutellospora calospora</name>
    <dbReference type="NCBI Taxonomy" id="85575"/>
    <lineage>
        <taxon>Eukaryota</taxon>
        <taxon>Fungi</taxon>
        <taxon>Fungi incertae sedis</taxon>
        <taxon>Mucoromycota</taxon>
        <taxon>Glomeromycotina</taxon>
        <taxon>Glomeromycetes</taxon>
        <taxon>Diversisporales</taxon>
        <taxon>Gigasporaceae</taxon>
        <taxon>Scutellospora</taxon>
    </lineage>
</organism>
<feature type="non-terminal residue" evidence="1">
    <location>
        <position position="109"/>
    </location>
</feature>
<evidence type="ECO:0000313" key="1">
    <source>
        <dbReference type="EMBL" id="CAG8632908.1"/>
    </source>
</evidence>
<comment type="caution">
    <text evidence="1">The sequence shown here is derived from an EMBL/GenBank/DDBJ whole genome shotgun (WGS) entry which is preliminary data.</text>
</comment>
<name>A0ACA9N7I5_9GLOM</name>
<accession>A0ACA9N7I5</accession>